<evidence type="ECO:0000256" key="6">
    <source>
        <dbReference type="ARBA" id="ARBA00023157"/>
    </source>
</evidence>
<dbReference type="CDD" id="cd07771">
    <property type="entry name" value="ASKHA_NBD_FGGY_RhaB-like"/>
    <property type="match status" value="1"/>
</dbReference>
<accession>A0AA45L868</accession>
<dbReference type="GO" id="GO:0005524">
    <property type="term" value="F:ATP binding"/>
    <property type="evidence" value="ECO:0007669"/>
    <property type="project" value="UniProtKB-KW"/>
</dbReference>
<evidence type="ECO:0000256" key="1">
    <source>
        <dbReference type="ARBA" id="ARBA00009156"/>
    </source>
</evidence>
<evidence type="ECO:0000256" key="3">
    <source>
        <dbReference type="ARBA" id="ARBA00022741"/>
    </source>
</evidence>
<dbReference type="Proteomes" id="UP000677152">
    <property type="component" value="Chromosome"/>
</dbReference>
<name>A0AA45L868_9PSEU</name>
<dbReference type="SUPFAM" id="SSF53067">
    <property type="entry name" value="Actin-like ATPase domain"/>
    <property type="match status" value="2"/>
</dbReference>
<dbReference type="InterPro" id="IPR013449">
    <property type="entry name" value="Rhamnulokinase"/>
</dbReference>
<feature type="domain" description="Carbohydrate kinase FGGY C-terminal" evidence="9">
    <location>
        <begin position="235"/>
        <end position="422"/>
    </location>
</feature>
<sequence length="468" mass="47990">MRVAAVDLGATSGRVVVGEVGGGRVGLTQVRRFPNGPVDGGGVLRWDTGALFAESVAGLREAGPLDGIGIDSWAVDYGLLDADGALLRPPAHHRDGRTAGMPARVHALVPEAELYAVGGVQALPFTTVYQLAAETDLDRAATLLLIPDLLVHHLTGAVGAERTNASTTGLYDARAGEWALGVAERVGVPGRLLPPLRSPGEVLGTALGAPVVAVGSHDTASAVLGAPARPDRPFAYLSSGTWSLIGVELERPLLTEAARLGGFGNEAGVDGTTRLLRNVMGLWVLTETLRAWGSEDLAGALASAADAPAFGPVVDVDAPGFLPPGDMPARIAAACRASGQREPGTRGEVVRCVLESLALAYRRALRGLEWVTGTAVEVLHVVGGGARNELLCALTADACGVPVVAGPVEATALGNVLVQARALGADLPDRWAVRELVAASTALRVHRPGDGRAWDALEARAGAAGVWG</sequence>
<comment type="similarity">
    <text evidence="1">Belongs to the FGGY kinase family.</text>
</comment>
<evidence type="ECO:0000259" key="8">
    <source>
        <dbReference type="Pfam" id="PF00370"/>
    </source>
</evidence>
<keyword evidence="5" id="KW-0067">ATP-binding</keyword>
<evidence type="ECO:0000313" key="10">
    <source>
        <dbReference type="EMBL" id="QUF05409.1"/>
    </source>
</evidence>
<gene>
    <name evidence="10" type="ORF">KCV87_04715</name>
</gene>
<evidence type="ECO:0000256" key="7">
    <source>
        <dbReference type="ARBA" id="ARBA00023308"/>
    </source>
</evidence>
<proteinExistence type="inferred from homology"/>
<dbReference type="Pfam" id="PF00370">
    <property type="entry name" value="FGGY_N"/>
    <property type="match status" value="1"/>
</dbReference>
<keyword evidence="2" id="KW-0808">Transferase</keyword>
<dbReference type="PANTHER" id="PTHR10196:SF93">
    <property type="entry name" value="L-RHAMNULOKINASE"/>
    <property type="match status" value="1"/>
</dbReference>
<dbReference type="GO" id="GO:0008993">
    <property type="term" value="F:rhamnulokinase activity"/>
    <property type="evidence" value="ECO:0007669"/>
    <property type="project" value="InterPro"/>
</dbReference>
<dbReference type="InterPro" id="IPR043129">
    <property type="entry name" value="ATPase_NBD"/>
</dbReference>
<dbReference type="InterPro" id="IPR018485">
    <property type="entry name" value="FGGY_C"/>
</dbReference>
<dbReference type="PANTHER" id="PTHR10196">
    <property type="entry name" value="SUGAR KINASE"/>
    <property type="match status" value="1"/>
</dbReference>
<dbReference type="EMBL" id="CP073249">
    <property type="protein sequence ID" value="QUF05409.1"/>
    <property type="molecule type" value="Genomic_DNA"/>
</dbReference>
<dbReference type="Pfam" id="PF02782">
    <property type="entry name" value="FGGY_C"/>
    <property type="match status" value="1"/>
</dbReference>
<organism evidence="10 11">
    <name type="scientific">Actinosynnema pretiosum subsp. pretiosum</name>
    <dbReference type="NCBI Taxonomy" id="103721"/>
    <lineage>
        <taxon>Bacteria</taxon>
        <taxon>Bacillati</taxon>
        <taxon>Actinomycetota</taxon>
        <taxon>Actinomycetes</taxon>
        <taxon>Pseudonocardiales</taxon>
        <taxon>Pseudonocardiaceae</taxon>
        <taxon>Actinosynnema</taxon>
    </lineage>
</organism>
<evidence type="ECO:0000256" key="5">
    <source>
        <dbReference type="ARBA" id="ARBA00022840"/>
    </source>
</evidence>
<dbReference type="GO" id="GO:0005829">
    <property type="term" value="C:cytosol"/>
    <property type="evidence" value="ECO:0007669"/>
    <property type="project" value="TreeGrafter"/>
</dbReference>
<dbReference type="GO" id="GO:0019301">
    <property type="term" value="P:rhamnose catabolic process"/>
    <property type="evidence" value="ECO:0007669"/>
    <property type="project" value="InterPro"/>
</dbReference>
<protein>
    <submittedName>
        <fullName evidence="10">Rhamnulokinase</fullName>
    </submittedName>
</protein>
<dbReference type="AlphaFoldDB" id="A0AA45L868"/>
<reference evidence="10" key="1">
    <citation type="submission" date="2021-04" db="EMBL/GenBank/DDBJ databases">
        <title>Genomic sequence of Actinosynnema pretiosum subsp. pretiosum ATCC 31280 (C-14919).</title>
        <authorList>
            <person name="Bai L."/>
            <person name="Wang X."/>
            <person name="Xiao Y."/>
        </authorList>
    </citation>
    <scope>NUCLEOTIDE SEQUENCE</scope>
    <source>
        <strain evidence="10">ATCC 31280</strain>
    </source>
</reference>
<keyword evidence="3" id="KW-0547">Nucleotide-binding</keyword>
<dbReference type="InterPro" id="IPR018484">
    <property type="entry name" value="FGGY_N"/>
</dbReference>
<keyword evidence="6" id="KW-1015">Disulfide bond</keyword>
<evidence type="ECO:0000259" key="9">
    <source>
        <dbReference type="Pfam" id="PF02782"/>
    </source>
</evidence>
<dbReference type="GO" id="GO:0004370">
    <property type="term" value="F:glycerol kinase activity"/>
    <property type="evidence" value="ECO:0007669"/>
    <property type="project" value="TreeGrafter"/>
</dbReference>
<evidence type="ECO:0000256" key="2">
    <source>
        <dbReference type="ARBA" id="ARBA00022679"/>
    </source>
</evidence>
<keyword evidence="4" id="KW-0418">Kinase</keyword>
<evidence type="ECO:0000256" key="4">
    <source>
        <dbReference type="ARBA" id="ARBA00022777"/>
    </source>
</evidence>
<dbReference type="GO" id="GO:0006071">
    <property type="term" value="P:glycerol metabolic process"/>
    <property type="evidence" value="ECO:0007669"/>
    <property type="project" value="TreeGrafter"/>
</dbReference>
<keyword evidence="7" id="KW-0684">Rhamnose metabolism</keyword>
<dbReference type="Gene3D" id="3.30.420.40">
    <property type="match status" value="2"/>
</dbReference>
<evidence type="ECO:0000313" key="11">
    <source>
        <dbReference type="Proteomes" id="UP000677152"/>
    </source>
</evidence>
<feature type="domain" description="Carbohydrate kinase FGGY N-terminal" evidence="8">
    <location>
        <begin position="65"/>
        <end position="207"/>
    </location>
</feature>